<gene>
    <name evidence="1" type="ORF">BO83DRAFT_380991</name>
</gene>
<dbReference type="EMBL" id="MSFU01000024">
    <property type="protein sequence ID" value="PWY66632.1"/>
    <property type="molecule type" value="Genomic_DNA"/>
</dbReference>
<dbReference type="GeneID" id="37053846"/>
<evidence type="ECO:0000313" key="2">
    <source>
        <dbReference type="Proteomes" id="UP000246171"/>
    </source>
</evidence>
<protein>
    <submittedName>
        <fullName evidence="1">Uncharacterized protein</fullName>
    </submittedName>
</protein>
<dbReference type="Proteomes" id="UP000246171">
    <property type="component" value="Unassembled WGS sequence"/>
</dbReference>
<dbReference type="AlphaFoldDB" id="A0A317V1J1"/>
<proteinExistence type="predicted"/>
<keyword evidence="2" id="KW-1185">Reference proteome</keyword>
<comment type="caution">
    <text evidence="1">The sequence shown here is derived from an EMBL/GenBank/DDBJ whole genome shotgun (WGS) entry which is preliminary data.</text>
</comment>
<sequence>MSRAELEKYPVLASKQPTMIHYNPAIPGDSPNEQKNYIYQWAYHLMKWVEYSVGQCGVRENAKTLDERLMRRRKLKNIEWPDPFYLGCELFGAYPSVHDHWGAILRIEPDMIDGHRIYPHLTVGLALSHCGKESSMLYEELAVIISAMQCRAVQPRVPEDKALFEEDI</sequence>
<dbReference type="VEuPathDB" id="FungiDB:BO83DRAFT_380991"/>
<dbReference type="OrthoDB" id="4436899at2759"/>
<feature type="non-terminal residue" evidence="1">
    <location>
        <position position="168"/>
    </location>
</feature>
<evidence type="ECO:0000313" key="1">
    <source>
        <dbReference type="EMBL" id="PWY66632.1"/>
    </source>
</evidence>
<accession>A0A317V1J1</accession>
<name>A0A317V1J1_ASPEC</name>
<organism evidence="1 2">
    <name type="scientific">Aspergillus eucalypticola (strain CBS 122712 / IBT 29274)</name>
    <dbReference type="NCBI Taxonomy" id="1448314"/>
    <lineage>
        <taxon>Eukaryota</taxon>
        <taxon>Fungi</taxon>
        <taxon>Dikarya</taxon>
        <taxon>Ascomycota</taxon>
        <taxon>Pezizomycotina</taxon>
        <taxon>Eurotiomycetes</taxon>
        <taxon>Eurotiomycetidae</taxon>
        <taxon>Eurotiales</taxon>
        <taxon>Aspergillaceae</taxon>
        <taxon>Aspergillus</taxon>
        <taxon>Aspergillus subgen. Circumdati</taxon>
    </lineage>
</organism>
<reference evidence="1" key="1">
    <citation type="submission" date="2016-12" db="EMBL/GenBank/DDBJ databases">
        <title>The genomes of Aspergillus section Nigri reveals drivers in fungal speciation.</title>
        <authorList>
            <consortium name="DOE Joint Genome Institute"/>
            <person name="Vesth T.C."/>
            <person name="Nybo J."/>
            <person name="Theobald S."/>
            <person name="Brandl J."/>
            <person name="Frisvad J.C."/>
            <person name="Nielsen K.F."/>
            <person name="Lyhne E.K."/>
            <person name="Kogle M.E."/>
            <person name="Kuo A."/>
            <person name="Riley R."/>
            <person name="Clum A."/>
            <person name="Nolan M."/>
            <person name="Lipzen A."/>
            <person name="Salamov A."/>
            <person name="Henrissat B."/>
            <person name="Wiebenga A."/>
            <person name="De vries R.P."/>
            <person name="Grigoriev I.V."/>
            <person name="Mortensen U.H."/>
            <person name="Andersen M.R."/>
            <person name="Baker S.E."/>
        </authorList>
    </citation>
    <scope>NUCLEOTIDE SEQUENCE</scope>
    <source>
        <strain evidence="1">CBS 122712</strain>
    </source>
</reference>
<dbReference type="RefSeq" id="XP_025385094.1">
    <property type="nucleotide sequence ID" value="XM_025531884.1"/>
</dbReference>